<reference evidence="1" key="1">
    <citation type="journal article" date="2014" name="Nat. Commun.">
        <title>The tobacco genome sequence and its comparison with those of tomato and potato.</title>
        <authorList>
            <person name="Sierro N."/>
            <person name="Battey J.N."/>
            <person name="Ouadi S."/>
            <person name="Bakaher N."/>
            <person name="Bovet L."/>
            <person name="Willig A."/>
            <person name="Goepfert S."/>
            <person name="Peitsch M.C."/>
            <person name="Ivanov N.V."/>
        </authorList>
    </citation>
    <scope>NUCLEOTIDE SEQUENCE [LARGE SCALE GENOMIC DNA]</scope>
</reference>
<protein>
    <submittedName>
        <fullName evidence="2">Uncharacterized protein LOC142173746</fullName>
    </submittedName>
</protein>
<proteinExistence type="predicted"/>
<dbReference type="Proteomes" id="UP000790787">
    <property type="component" value="Chromosome 19"/>
</dbReference>
<evidence type="ECO:0000313" key="2">
    <source>
        <dbReference type="RefSeq" id="XP_075095491.1"/>
    </source>
</evidence>
<name>A0AC58TE30_TOBAC</name>
<evidence type="ECO:0000313" key="1">
    <source>
        <dbReference type="Proteomes" id="UP000790787"/>
    </source>
</evidence>
<organism evidence="1 2">
    <name type="scientific">Nicotiana tabacum</name>
    <name type="common">Common tobacco</name>
    <dbReference type="NCBI Taxonomy" id="4097"/>
    <lineage>
        <taxon>Eukaryota</taxon>
        <taxon>Viridiplantae</taxon>
        <taxon>Streptophyta</taxon>
        <taxon>Embryophyta</taxon>
        <taxon>Tracheophyta</taxon>
        <taxon>Spermatophyta</taxon>
        <taxon>Magnoliopsida</taxon>
        <taxon>eudicotyledons</taxon>
        <taxon>Gunneridae</taxon>
        <taxon>Pentapetalae</taxon>
        <taxon>asterids</taxon>
        <taxon>lamiids</taxon>
        <taxon>Solanales</taxon>
        <taxon>Solanaceae</taxon>
        <taxon>Nicotianoideae</taxon>
        <taxon>Nicotianeae</taxon>
        <taxon>Nicotiana</taxon>
    </lineage>
</organism>
<reference evidence="2" key="2">
    <citation type="submission" date="2025-08" db="UniProtKB">
        <authorList>
            <consortium name="RefSeq"/>
        </authorList>
    </citation>
    <scope>IDENTIFICATION</scope>
    <source>
        <tissue evidence="2">Leaf</tissue>
    </source>
</reference>
<keyword evidence="1" id="KW-1185">Reference proteome</keyword>
<accession>A0AC58TE30</accession>
<dbReference type="RefSeq" id="XP_075095491.1">
    <property type="nucleotide sequence ID" value="XM_075239390.1"/>
</dbReference>
<sequence length="292" mass="33711">MVDFMELFSLGVTIETLPTQFGSPNTIWKRLDRLTYNVEWFDLFGETKFTHLSRICSDHATLLMEYHDEYLNVIQQSWVEEVHGNPFYILHQKTKRVCSALSRWSKATFGDIYEEPKKLEKLIKELEEASITNNTQDIRTKLARTKSEFTSFLILQEKVLRQKVRVKWLDEGEANTAYFHGVIKDRRRKLSILKIKNEEGEWIKGTNDVASAAVQFFQKMFQADIVIEDSQILNVVKKVVTEADNAALTAMPSLQEVKDCVFSIDPDSAPGPDGLSAKFYQSAWEVISYDIH</sequence>
<gene>
    <name evidence="2" type="primary">LOC142173746</name>
</gene>